<dbReference type="AlphaFoldDB" id="A0AAW1WWB8"/>
<dbReference type="EMBL" id="JBEDUW010000005">
    <property type="protein sequence ID" value="KAK9928300.1"/>
    <property type="molecule type" value="Genomic_DNA"/>
</dbReference>
<evidence type="ECO:0000256" key="1">
    <source>
        <dbReference type="SAM" id="MobiDB-lite"/>
    </source>
</evidence>
<comment type="caution">
    <text evidence="2">The sequence shown here is derived from an EMBL/GenBank/DDBJ whole genome shotgun (WGS) entry which is preliminary data.</text>
</comment>
<accession>A0AAW1WWB8</accession>
<evidence type="ECO:0000313" key="2">
    <source>
        <dbReference type="EMBL" id="KAK9928300.1"/>
    </source>
</evidence>
<name>A0AAW1WWB8_RUBAR</name>
<sequence>MPRERERDRRCESWDDAKHGLSTGWIGWVVGVLDRSRGRERCRRFGQQHGWIGEVVTAAARLGGLGQNWSEHRGVNGAAWGAGVVFVSAAEETTGSGLAGDAAWGEIDGSGERRARA</sequence>
<gene>
    <name evidence="2" type="ORF">M0R45_025443</name>
</gene>
<keyword evidence="3" id="KW-1185">Reference proteome</keyword>
<dbReference type="Proteomes" id="UP001457282">
    <property type="component" value="Unassembled WGS sequence"/>
</dbReference>
<protein>
    <submittedName>
        <fullName evidence="2">Uncharacterized protein</fullName>
    </submittedName>
</protein>
<reference evidence="2 3" key="1">
    <citation type="journal article" date="2023" name="G3 (Bethesda)">
        <title>A chromosome-length genome assembly and annotation of blackberry (Rubus argutus, cv. 'Hillquist').</title>
        <authorList>
            <person name="Bruna T."/>
            <person name="Aryal R."/>
            <person name="Dudchenko O."/>
            <person name="Sargent D.J."/>
            <person name="Mead D."/>
            <person name="Buti M."/>
            <person name="Cavallini A."/>
            <person name="Hytonen T."/>
            <person name="Andres J."/>
            <person name="Pham M."/>
            <person name="Weisz D."/>
            <person name="Mascagni F."/>
            <person name="Usai G."/>
            <person name="Natali L."/>
            <person name="Bassil N."/>
            <person name="Fernandez G.E."/>
            <person name="Lomsadze A."/>
            <person name="Armour M."/>
            <person name="Olukolu B."/>
            <person name="Poorten T."/>
            <person name="Britton C."/>
            <person name="Davik J."/>
            <person name="Ashrafi H."/>
            <person name="Aiden E.L."/>
            <person name="Borodovsky M."/>
            <person name="Worthington M."/>
        </authorList>
    </citation>
    <scope>NUCLEOTIDE SEQUENCE [LARGE SCALE GENOMIC DNA]</scope>
    <source>
        <strain evidence="2">PI 553951</strain>
    </source>
</reference>
<feature type="region of interest" description="Disordered" evidence="1">
    <location>
        <begin position="96"/>
        <end position="117"/>
    </location>
</feature>
<organism evidence="2 3">
    <name type="scientific">Rubus argutus</name>
    <name type="common">Southern blackberry</name>
    <dbReference type="NCBI Taxonomy" id="59490"/>
    <lineage>
        <taxon>Eukaryota</taxon>
        <taxon>Viridiplantae</taxon>
        <taxon>Streptophyta</taxon>
        <taxon>Embryophyta</taxon>
        <taxon>Tracheophyta</taxon>
        <taxon>Spermatophyta</taxon>
        <taxon>Magnoliopsida</taxon>
        <taxon>eudicotyledons</taxon>
        <taxon>Gunneridae</taxon>
        <taxon>Pentapetalae</taxon>
        <taxon>rosids</taxon>
        <taxon>fabids</taxon>
        <taxon>Rosales</taxon>
        <taxon>Rosaceae</taxon>
        <taxon>Rosoideae</taxon>
        <taxon>Rosoideae incertae sedis</taxon>
        <taxon>Rubus</taxon>
    </lineage>
</organism>
<proteinExistence type="predicted"/>
<evidence type="ECO:0000313" key="3">
    <source>
        <dbReference type="Proteomes" id="UP001457282"/>
    </source>
</evidence>